<dbReference type="RefSeq" id="WP_132617186.1">
    <property type="nucleotide sequence ID" value="NZ_SMKQ01000108.1"/>
</dbReference>
<dbReference type="GO" id="GO:0005886">
    <property type="term" value="C:plasma membrane"/>
    <property type="evidence" value="ECO:0007669"/>
    <property type="project" value="UniProtKB-SubCell"/>
</dbReference>
<keyword evidence="7 8" id="KW-0472">Membrane</keyword>
<evidence type="ECO:0000256" key="8">
    <source>
        <dbReference type="SAM" id="Phobius"/>
    </source>
</evidence>
<keyword evidence="6 8" id="KW-1133">Transmembrane helix</keyword>
<feature type="transmembrane region" description="Helical" evidence="8">
    <location>
        <begin position="283"/>
        <end position="303"/>
    </location>
</feature>
<keyword evidence="5 8" id="KW-0812">Transmembrane</keyword>
<comment type="caution">
    <text evidence="10">The sequence shown here is derived from an EMBL/GenBank/DDBJ whole genome shotgun (WGS) entry which is preliminary data.</text>
</comment>
<evidence type="ECO:0000256" key="7">
    <source>
        <dbReference type="ARBA" id="ARBA00023136"/>
    </source>
</evidence>
<evidence type="ECO:0000256" key="3">
    <source>
        <dbReference type="ARBA" id="ARBA00022448"/>
    </source>
</evidence>
<accession>A0A4R4YG68</accession>
<dbReference type="PANTHER" id="PTHR43568">
    <property type="entry name" value="P PROTEIN"/>
    <property type="match status" value="1"/>
</dbReference>
<dbReference type="PRINTS" id="PR00758">
    <property type="entry name" value="ARSENICPUMP"/>
</dbReference>
<evidence type="ECO:0000313" key="10">
    <source>
        <dbReference type="EMBL" id="TDD43818.1"/>
    </source>
</evidence>
<dbReference type="CDD" id="cd01116">
    <property type="entry name" value="P_permease"/>
    <property type="match status" value="1"/>
</dbReference>
<feature type="transmembrane region" description="Helical" evidence="8">
    <location>
        <begin position="254"/>
        <end position="271"/>
    </location>
</feature>
<comment type="subcellular location">
    <subcellularLocation>
        <location evidence="1">Cell membrane</location>
        <topology evidence="1">Multi-pass membrane protein</topology>
    </subcellularLocation>
</comment>
<feature type="transmembrane region" description="Helical" evidence="8">
    <location>
        <begin position="323"/>
        <end position="342"/>
    </location>
</feature>
<dbReference type="EMBL" id="SMKQ01000108">
    <property type="protein sequence ID" value="TDD43818.1"/>
    <property type="molecule type" value="Genomic_DNA"/>
</dbReference>
<dbReference type="Proteomes" id="UP000295302">
    <property type="component" value="Unassembled WGS sequence"/>
</dbReference>
<dbReference type="Pfam" id="PF03600">
    <property type="entry name" value="CitMHS"/>
    <property type="match status" value="1"/>
</dbReference>
<feature type="domain" description="Citrate transporter-like" evidence="9">
    <location>
        <begin position="16"/>
        <end position="371"/>
    </location>
</feature>
<name>A0A4R4YG68_9ACTN</name>
<reference evidence="10 11" key="1">
    <citation type="submission" date="2019-03" db="EMBL/GenBank/DDBJ databases">
        <title>Draft genome sequences of novel Actinobacteria.</title>
        <authorList>
            <person name="Sahin N."/>
            <person name="Ay H."/>
            <person name="Saygin H."/>
        </authorList>
    </citation>
    <scope>NUCLEOTIDE SEQUENCE [LARGE SCALE GENOMIC DNA]</scope>
    <source>
        <strain evidence="10 11">CH32</strain>
    </source>
</reference>
<evidence type="ECO:0000256" key="4">
    <source>
        <dbReference type="ARBA" id="ARBA00022475"/>
    </source>
</evidence>
<dbReference type="InterPro" id="IPR004680">
    <property type="entry name" value="Cit_transptr-like_dom"/>
</dbReference>
<dbReference type="GO" id="GO:0015105">
    <property type="term" value="F:arsenite transmembrane transporter activity"/>
    <property type="evidence" value="ECO:0007669"/>
    <property type="project" value="InterPro"/>
</dbReference>
<gene>
    <name evidence="10" type="ORF">E1286_28190</name>
</gene>
<evidence type="ECO:0000256" key="6">
    <source>
        <dbReference type="ARBA" id="ARBA00022989"/>
    </source>
</evidence>
<evidence type="ECO:0000259" key="9">
    <source>
        <dbReference type="Pfam" id="PF03600"/>
    </source>
</evidence>
<dbReference type="AlphaFoldDB" id="A0A4R4YG68"/>
<feature type="transmembrane region" description="Helical" evidence="8">
    <location>
        <begin position="176"/>
        <end position="199"/>
    </location>
</feature>
<feature type="transmembrane region" description="Helical" evidence="8">
    <location>
        <begin position="62"/>
        <end position="86"/>
    </location>
</feature>
<evidence type="ECO:0000256" key="2">
    <source>
        <dbReference type="ARBA" id="ARBA00009843"/>
    </source>
</evidence>
<feature type="transmembrane region" description="Helical" evidence="8">
    <location>
        <begin position="405"/>
        <end position="426"/>
    </location>
</feature>
<organism evidence="10 11">
    <name type="scientific">Nonomuraea terrae</name>
    <dbReference type="NCBI Taxonomy" id="2530383"/>
    <lineage>
        <taxon>Bacteria</taxon>
        <taxon>Bacillati</taxon>
        <taxon>Actinomycetota</taxon>
        <taxon>Actinomycetes</taxon>
        <taxon>Streptosporangiales</taxon>
        <taxon>Streptosporangiaceae</taxon>
        <taxon>Nonomuraea</taxon>
    </lineage>
</organism>
<feature type="transmembrane region" description="Helical" evidence="8">
    <location>
        <begin position="363"/>
        <end position="393"/>
    </location>
</feature>
<feature type="transmembrane region" description="Helical" evidence="8">
    <location>
        <begin position="227"/>
        <end position="248"/>
    </location>
</feature>
<dbReference type="InterPro" id="IPR000802">
    <property type="entry name" value="Arsenical_pump_ArsB"/>
</dbReference>
<feature type="transmembrane region" description="Helical" evidence="8">
    <location>
        <begin position="27"/>
        <end position="50"/>
    </location>
</feature>
<evidence type="ECO:0000256" key="1">
    <source>
        <dbReference type="ARBA" id="ARBA00004651"/>
    </source>
</evidence>
<dbReference type="PANTHER" id="PTHR43568:SF1">
    <property type="entry name" value="P PROTEIN"/>
    <property type="match status" value="1"/>
</dbReference>
<proteinExistence type="inferred from homology"/>
<keyword evidence="4" id="KW-1003">Cell membrane</keyword>
<protein>
    <recommendedName>
        <fullName evidence="9">Citrate transporter-like domain-containing protein</fullName>
    </recommendedName>
</protein>
<dbReference type="InterPro" id="IPR051475">
    <property type="entry name" value="Diverse_Ion_Transporter"/>
</dbReference>
<keyword evidence="3" id="KW-0813">Transport</keyword>
<comment type="similarity">
    <text evidence="2">Belongs to the CitM (TC 2.A.11) transporter family.</text>
</comment>
<sequence length="430" mass="45373">MTVTAWVAVAAFLGAYALIATEKVHRVTAALGGAGIMLLIHATDAGAAFFDERSGVDWNVIFLLLGMMVIVGVLKQTGVFEYLAIWAAKRAKGRPFRLLALLVLLTAGASAMLDNVTTVLLIAPVTFLVCERLALPVAPFLIAEAMASNIGGAATLVGDPPNIIIASRGGLTFNDFLVHMAPLIVVLVAVFLGLCRWLFRKSFHYDPERAAVVMALNEREAIGDRRLLVQSLVVLALVMAAFVLHPVLHYEPSVVALLGAGVLVAATKVTTEDALREVEWPTLVFFAGLFVMVGALVETGVIGQISQAAAEATHGQLGLTTMLLLWASTGLSAVVDNIPYVATMSPIVADLVQANGGNGPAQVLWWALAIGADLGGNATAVGAAANVVIIGIAARNGTPITFWQFTRYGVVVTLVTVALSVPYLWLRYLI</sequence>
<dbReference type="OrthoDB" id="9809303at2"/>
<evidence type="ECO:0000313" key="11">
    <source>
        <dbReference type="Proteomes" id="UP000295302"/>
    </source>
</evidence>
<evidence type="ECO:0000256" key="5">
    <source>
        <dbReference type="ARBA" id="ARBA00022692"/>
    </source>
</evidence>
<feature type="transmembrane region" description="Helical" evidence="8">
    <location>
        <begin position="98"/>
        <end position="121"/>
    </location>
</feature>
<keyword evidence="11" id="KW-1185">Reference proteome</keyword>